<evidence type="ECO:0000313" key="2">
    <source>
        <dbReference type="Proteomes" id="UP001370490"/>
    </source>
</evidence>
<proteinExistence type="predicted"/>
<gene>
    <name evidence="1" type="ORF">RJ641_005754</name>
</gene>
<dbReference type="PANTHER" id="PTHR47658:SF2">
    <property type="entry name" value="HMG-BOX (HIGH MOBILITY GROUP) DNA-BINDING FAMILY PROTEIN"/>
    <property type="match status" value="1"/>
</dbReference>
<sequence length="188" mass="21784">MANQPRTRKRVHSLRRAPDGSAFQHDYCGMLVAIGLWGMHDCEGKRNVTFKRFKGQFENERKHAVQSFANQPRSPFRFFMEEFEKAHFGQCLIDIDRRGFETWKSMTMEERQVYVDQAAKVNSAHEEALLEEVDGFPQVDDEADSAMVGKFDKRYGSYHEDLEYSNSFPNLSSEELKSFDTNSCDTGD</sequence>
<dbReference type="GO" id="GO:0005634">
    <property type="term" value="C:nucleus"/>
    <property type="evidence" value="ECO:0007669"/>
    <property type="project" value="TreeGrafter"/>
</dbReference>
<dbReference type="InterPro" id="IPR036910">
    <property type="entry name" value="HMG_box_dom_sf"/>
</dbReference>
<name>A0AAN8Z7K5_9MAGN</name>
<dbReference type="Gene3D" id="1.10.30.10">
    <property type="entry name" value="High mobility group box domain"/>
    <property type="match status" value="1"/>
</dbReference>
<dbReference type="EMBL" id="JBAMMX010000013">
    <property type="protein sequence ID" value="KAK6929549.1"/>
    <property type="molecule type" value="Genomic_DNA"/>
</dbReference>
<comment type="caution">
    <text evidence="1">The sequence shown here is derived from an EMBL/GenBank/DDBJ whole genome shotgun (WGS) entry which is preliminary data.</text>
</comment>
<dbReference type="GO" id="GO:0010197">
    <property type="term" value="P:polar nucleus fusion"/>
    <property type="evidence" value="ECO:0007669"/>
    <property type="project" value="TreeGrafter"/>
</dbReference>
<dbReference type="SUPFAM" id="SSF47095">
    <property type="entry name" value="HMG-box"/>
    <property type="match status" value="1"/>
</dbReference>
<dbReference type="PANTHER" id="PTHR47658">
    <property type="entry name" value="HIGH MOBILITY GROUP B PROTEIN 12-RELATED"/>
    <property type="match status" value="1"/>
</dbReference>
<dbReference type="GO" id="GO:0003677">
    <property type="term" value="F:DNA binding"/>
    <property type="evidence" value="ECO:0007669"/>
    <property type="project" value="TreeGrafter"/>
</dbReference>
<accession>A0AAN8Z7K5</accession>
<dbReference type="AlphaFoldDB" id="A0AAN8Z7K5"/>
<reference evidence="1 2" key="1">
    <citation type="submission" date="2023-12" db="EMBL/GenBank/DDBJ databases">
        <title>A high-quality genome assembly for Dillenia turbinata (Dilleniales).</title>
        <authorList>
            <person name="Chanderbali A."/>
        </authorList>
    </citation>
    <scope>NUCLEOTIDE SEQUENCE [LARGE SCALE GENOMIC DNA]</scope>
    <source>
        <strain evidence="1">LSX21</strain>
        <tissue evidence="1">Leaf</tissue>
    </source>
</reference>
<evidence type="ECO:0000313" key="1">
    <source>
        <dbReference type="EMBL" id="KAK6929549.1"/>
    </source>
</evidence>
<keyword evidence="2" id="KW-1185">Reference proteome</keyword>
<protein>
    <recommendedName>
        <fullName evidence="3">HMG box domain-containing protein</fullName>
    </recommendedName>
</protein>
<dbReference type="Proteomes" id="UP001370490">
    <property type="component" value="Unassembled WGS sequence"/>
</dbReference>
<organism evidence="1 2">
    <name type="scientific">Dillenia turbinata</name>
    <dbReference type="NCBI Taxonomy" id="194707"/>
    <lineage>
        <taxon>Eukaryota</taxon>
        <taxon>Viridiplantae</taxon>
        <taxon>Streptophyta</taxon>
        <taxon>Embryophyta</taxon>
        <taxon>Tracheophyta</taxon>
        <taxon>Spermatophyta</taxon>
        <taxon>Magnoliopsida</taxon>
        <taxon>eudicotyledons</taxon>
        <taxon>Gunneridae</taxon>
        <taxon>Pentapetalae</taxon>
        <taxon>Dilleniales</taxon>
        <taxon>Dilleniaceae</taxon>
        <taxon>Dillenia</taxon>
    </lineage>
</organism>
<evidence type="ECO:0008006" key="3">
    <source>
        <dbReference type="Google" id="ProtNLM"/>
    </source>
</evidence>